<proteinExistence type="predicted"/>
<dbReference type="PROSITE" id="PS01124">
    <property type="entry name" value="HTH_ARAC_FAMILY_2"/>
    <property type="match status" value="1"/>
</dbReference>
<evidence type="ECO:0000256" key="4">
    <source>
        <dbReference type="SAM" id="MobiDB-lite"/>
    </source>
</evidence>
<evidence type="ECO:0000256" key="2">
    <source>
        <dbReference type="ARBA" id="ARBA00023125"/>
    </source>
</evidence>
<dbReference type="Gene3D" id="1.10.10.60">
    <property type="entry name" value="Homeodomain-like"/>
    <property type="match status" value="1"/>
</dbReference>
<dbReference type="EMBL" id="JBBEGL010000014">
    <property type="protein sequence ID" value="MEJ2890543.1"/>
    <property type="molecule type" value="Genomic_DNA"/>
</dbReference>
<name>A0ABU8NFV6_9PSEU</name>
<keyword evidence="3" id="KW-0804">Transcription</keyword>
<evidence type="ECO:0000313" key="7">
    <source>
        <dbReference type="Proteomes" id="UP001370100"/>
    </source>
</evidence>
<dbReference type="SMART" id="SM00342">
    <property type="entry name" value="HTH_ARAC"/>
    <property type="match status" value="1"/>
</dbReference>
<accession>A0ABU8NFV6</accession>
<dbReference type="PANTHER" id="PTHR46796:SF12">
    <property type="entry name" value="HTH-TYPE DNA-BINDING TRANSCRIPTIONAL ACTIVATOR EUTR"/>
    <property type="match status" value="1"/>
</dbReference>
<evidence type="ECO:0000313" key="6">
    <source>
        <dbReference type="EMBL" id="MEJ2890543.1"/>
    </source>
</evidence>
<feature type="domain" description="HTH araC/xylS-type" evidence="5">
    <location>
        <begin position="228"/>
        <end position="330"/>
    </location>
</feature>
<dbReference type="InterPro" id="IPR050204">
    <property type="entry name" value="AraC_XylS_family_regulators"/>
</dbReference>
<evidence type="ECO:0000259" key="5">
    <source>
        <dbReference type="PROSITE" id="PS01124"/>
    </source>
</evidence>
<keyword evidence="7" id="KW-1185">Reference proteome</keyword>
<feature type="region of interest" description="Disordered" evidence="4">
    <location>
        <begin position="1"/>
        <end position="22"/>
    </location>
</feature>
<dbReference type="InterPro" id="IPR009057">
    <property type="entry name" value="Homeodomain-like_sf"/>
</dbReference>
<keyword evidence="2" id="KW-0238">DNA-binding</keyword>
<dbReference type="Pfam" id="PF12833">
    <property type="entry name" value="HTH_18"/>
    <property type="match status" value="1"/>
</dbReference>
<evidence type="ECO:0000256" key="3">
    <source>
        <dbReference type="ARBA" id="ARBA00023163"/>
    </source>
</evidence>
<reference evidence="6 7" key="1">
    <citation type="submission" date="2024-03" db="EMBL/GenBank/DDBJ databases">
        <title>Actinomycetospora sp. OC33-EN06, a novel actinomycete isolated from wild orchid (Aerides multiflora).</title>
        <authorList>
            <person name="Suriyachadkun C."/>
        </authorList>
    </citation>
    <scope>NUCLEOTIDE SEQUENCE [LARGE SCALE GENOMIC DNA]</scope>
    <source>
        <strain evidence="6 7">OC33-EN06</strain>
    </source>
</reference>
<protein>
    <submittedName>
        <fullName evidence="6">Helix-turn-helix domain-containing protein</fullName>
    </submittedName>
</protein>
<gene>
    <name evidence="6" type="ORF">WCD41_29075</name>
</gene>
<keyword evidence="1" id="KW-0805">Transcription regulation</keyword>
<comment type="caution">
    <text evidence="6">The sequence shown here is derived from an EMBL/GenBank/DDBJ whole genome shotgun (WGS) entry which is preliminary data.</text>
</comment>
<evidence type="ECO:0000256" key="1">
    <source>
        <dbReference type="ARBA" id="ARBA00023015"/>
    </source>
</evidence>
<dbReference type="SUPFAM" id="SSF46689">
    <property type="entry name" value="Homeodomain-like"/>
    <property type="match status" value="2"/>
</dbReference>
<organism evidence="6 7">
    <name type="scientific">Actinomycetospora aeridis</name>
    <dbReference type="NCBI Taxonomy" id="3129231"/>
    <lineage>
        <taxon>Bacteria</taxon>
        <taxon>Bacillati</taxon>
        <taxon>Actinomycetota</taxon>
        <taxon>Actinomycetes</taxon>
        <taxon>Pseudonocardiales</taxon>
        <taxon>Pseudonocardiaceae</taxon>
        <taxon>Actinomycetospora</taxon>
    </lineage>
</organism>
<dbReference type="InterPro" id="IPR018060">
    <property type="entry name" value="HTH_AraC"/>
</dbReference>
<dbReference type="Proteomes" id="UP001370100">
    <property type="component" value="Unassembled WGS sequence"/>
</dbReference>
<sequence length="330" mass="35315">MPDHASAPADGVAPQRSQFATTDPDEAQEFIDQMYSARPPKVGNLALSAPVSISQVSAGGLSYVDFTMPPDLTLHLDGTDDLSVTTLLSGGTHAELGKDTERYTPGDAFLGSFPRGDYTVRCLDFRAGILTVPAAALARSVAALPDREPAPLRFDSLAPSSPRAAAQWKRAAAFARQVLDDDQTAASPLVLGSTARLLAATALAVFPNNLLPEHGVTGDHGATPDTVRLAEEFIHAHAHTDIDLTDLAATSHVTPRALQYAFARHHDMSPMQYLRRVRLFRAHQDLLDADPSSGTTVTTVAARWGFAHPGRFATAYRRTFGEPPSSTLRS</sequence>
<dbReference type="RefSeq" id="WP_337718742.1">
    <property type="nucleotide sequence ID" value="NZ_JBBEGL010000014.1"/>
</dbReference>
<dbReference type="PANTHER" id="PTHR46796">
    <property type="entry name" value="HTH-TYPE TRANSCRIPTIONAL ACTIVATOR RHAS-RELATED"/>
    <property type="match status" value="1"/>
</dbReference>